<accession>A0A511FNJ0</accession>
<organism evidence="1 2">
    <name type="scientific">Acetobacter tropicalis</name>
    <dbReference type="NCBI Taxonomy" id="104102"/>
    <lineage>
        <taxon>Bacteria</taxon>
        <taxon>Pseudomonadati</taxon>
        <taxon>Pseudomonadota</taxon>
        <taxon>Alphaproteobacteria</taxon>
        <taxon>Acetobacterales</taxon>
        <taxon>Acetobacteraceae</taxon>
        <taxon>Acetobacter</taxon>
    </lineage>
</organism>
<evidence type="ECO:0000313" key="2">
    <source>
        <dbReference type="Proteomes" id="UP000321800"/>
    </source>
</evidence>
<proteinExistence type="predicted"/>
<name>A0A511FNJ0_9PROT</name>
<dbReference type="Proteomes" id="UP000321800">
    <property type="component" value="Unassembled WGS sequence"/>
</dbReference>
<protein>
    <submittedName>
        <fullName evidence="1">Uncharacterized protein</fullName>
    </submittedName>
</protein>
<dbReference type="AlphaFoldDB" id="A0A511FNJ0"/>
<reference evidence="1 2" key="1">
    <citation type="submission" date="2019-07" db="EMBL/GenBank/DDBJ databases">
        <title>Whole genome shotgun sequence of Acetobacter tropicalis NBRC 16470.</title>
        <authorList>
            <person name="Hosoyama A."/>
            <person name="Uohara A."/>
            <person name="Ohji S."/>
            <person name="Ichikawa N."/>
        </authorList>
    </citation>
    <scope>NUCLEOTIDE SEQUENCE [LARGE SCALE GENOMIC DNA]</scope>
    <source>
        <strain evidence="1 2">NBRC 16470</strain>
    </source>
</reference>
<sequence length="55" mass="6147">MTFAAVGRFFCILKTHNRHMSEADASASDDDLRSIVDGHTEDELPQVCGDVFYLN</sequence>
<gene>
    <name evidence="1" type="ORF">ATR01nite_15870</name>
</gene>
<comment type="caution">
    <text evidence="1">The sequence shown here is derived from an EMBL/GenBank/DDBJ whole genome shotgun (WGS) entry which is preliminary data.</text>
</comment>
<dbReference type="EMBL" id="BJVR01000012">
    <property type="protein sequence ID" value="GEL50512.1"/>
    <property type="molecule type" value="Genomic_DNA"/>
</dbReference>
<evidence type="ECO:0000313" key="1">
    <source>
        <dbReference type="EMBL" id="GEL50512.1"/>
    </source>
</evidence>